<dbReference type="AlphaFoldDB" id="A0A1Q9D6Q1"/>
<feature type="compositionally biased region" description="Gly residues" evidence="1">
    <location>
        <begin position="37"/>
        <end position="46"/>
    </location>
</feature>
<reference evidence="3 4" key="1">
    <citation type="submission" date="2016-02" db="EMBL/GenBank/DDBJ databases">
        <title>Genome analysis of coral dinoflagellate symbionts highlights evolutionary adaptations to a symbiotic lifestyle.</title>
        <authorList>
            <person name="Aranda M."/>
            <person name="Li Y."/>
            <person name="Liew Y.J."/>
            <person name="Baumgarten S."/>
            <person name="Simakov O."/>
            <person name="Wilson M."/>
            <person name="Piel J."/>
            <person name="Ashoor H."/>
            <person name="Bougouffa S."/>
            <person name="Bajic V.B."/>
            <person name="Ryu T."/>
            <person name="Ravasi T."/>
            <person name="Bayer T."/>
            <person name="Micklem G."/>
            <person name="Kim H."/>
            <person name="Bhak J."/>
            <person name="Lajeunesse T.C."/>
            <person name="Voolstra C.R."/>
        </authorList>
    </citation>
    <scope>NUCLEOTIDE SEQUENCE [LARGE SCALE GENOMIC DNA]</scope>
    <source>
        <strain evidence="3 4">CCMP2467</strain>
    </source>
</reference>
<organism evidence="3 4">
    <name type="scientific">Symbiodinium microadriaticum</name>
    <name type="common">Dinoflagellate</name>
    <name type="synonym">Zooxanthella microadriatica</name>
    <dbReference type="NCBI Taxonomy" id="2951"/>
    <lineage>
        <taxon>Eukaryota</taxon>
        <taxon>Sar</taxon>
        <taxon>Alveolata</taxon>
        <taxon>Dinophyceae</taxon>
        <taxon>Suessiales</taxon>
        <taxon>Symbiodiniaceae</taxon>
        <taxon>Symbiodinium</taxon>
    </lineage>
</organism>
<evidence type="ECO:0000313" key="4">
    <source>
        <dbReference type="Proteomes" id="UP000186817"/>
    </source>
</evidence>
<feature type="region of interest" description="Disordered" evidence="1">
    <location>
        <begin position="36"/>
        <end position="55"/>
    </location>
</feature>
<evidence type="ECO:0000256" key="1">
    <source>
        <dbReference type="SAM" id="MobiDB-lite"/>
    </source>
</evidence>
<feature type="signal peptide" evidence="2">
    <location>
        <begin position="1"/>
        <end position="28"/>
    </location>
</feature>
<keyword evidence="2" id="KW-0732">Signal</keyword>
<feature type="chain" id="PRO_5012186830" evidence="2">
    <location>
        <begin position="29"/>
        <end position="195"/>
    </location>
</feature>
<dbReference type="Proteomes" id="UP000186817">
    <property type="component" value="Unassembled WGS sequence"/>
</dbReference>
<proteinExistence type="predicted"/>
<protein>
    <submittedName>
        <fullName evidence="3">Uncharacterized protein</fullName>
    </submittedName>
</protein>
<keyword evidence="4" id="KW-1185">Reference proteome</keyword>
<accession>A0A1Q9D6Q1</accession>
<evidence type="ECO:0000256" key="2">
    <source>
        <dbReference type="SAM" id="SignalP"/>
    </source>
</evidence>
<evidence type="ECO:0000313" key="3">
    <source>
        <dbReference type="EMBL" id="OLP90854.1"/>
    </source>
</evidence>
<name>A0A1Q9D6Q1_SYMMI</name>
<gene>
    <name evidence="3" type="ORF">AK812_SmicGene27555</name>
</gene>
<dbReference type="OrthoDB" id="418296at2759"/>
<comment type="caution">
    <text evidence="3">The sequence shown here is derived from an EMBL/GenBank/DDBJ whole genome shotgun (WGS) entry which is preliminary data.</text>
</comment>
<dbReference type="EMBL" id="LSRX01000692">
    <property type="protein sequence ID" value="OLP90854.1"/>
    <property type="molecule type" value="Genomic_DNA"/>
</dbReference>
<sequence>MVASRCCRRCLALGIVTAVSVLVNEALTSPCSFVSPGGSGPRGGNRQGTAEKEQSDEGRLEAMFWLQKNWEGFNATYSKLWTGEQLTADDVQRDLDVTFAMSLAIGIFDSYVRVAPPAQPPDCVSYNTRGTCCPSLECYKDLPMGLKIYVTLLLLLAMRGGVRMISENPSLSAGNAGKCLFVLAVAAQVLTTLYT</sequence>